<reference evidence="1" key="1">
    <citation type="thesis" date="2020" institute="ProQuest LLC" country="789 East Eisenhower Parkway, Ann Arbor, MI, USA">
        <title>Comparative Genomics and Chromosome Evolution.</title>
        <authorList>
            <person name="Mudd A.B."/>
        </authorList>
    </citation>
    <scope>NUCLEOTIDE SEQUENCE</scope>
    <source>
        <strain evidence="1">237g6f4</strain>
        <tissue evidence="1">Blood</tissue>
    </source>
</reference>
<protein>
    <submittedName>
        <fullName evidence="1">Uncharacterized protein</fullName>
    </submittedName>
</protein>
<sequence>MRNVAPRCEERVLGCVHWVLLDDSLLVQAQCKLMTARERRIARQAGRQALTTELRLQHHSAVQGGDTGR</sequence>
<evidence type="ECO:0000313" key="1">
    <source>
        <dbReference type="EMBL" id="KAG8540151.1"/>
    </source>
</evidence>
<evidence type="ECO:0000313" key="2">
    <source>
        <dbReference type="Proteomes" id="UP000824782"/>
    </source>
</evidence>
<dbReference type="Proteomes" id="UP000824782">
    <property type="component" value="Unassembled WGS sequence"/>
</dbReference>
<dbReference type="AlphaFoldDB" id="A0AAV6YTC3"/>
<gene>
    <name evidence="1" type="ORF">GDO81_019780</name>
</gene>
<dbReference type="EMBL" id="WNYA01011402">
    <property type="protein sequence ID" value="KAG8540151.1"/>
    <property type="molecule type" value="Genomic_DNA"/>
</dbReference>
<name>A0AAV6YTC3_ENGPU</name>
<organism evidence="1 2">
    <name type="scientific">Engystomops pustulosus</name>
    <name type="common">Tungara frog</name>
    <name type="synonym">Physalaemus pustulosus</name>
    <dbReference type="NCBI Taxonomy" id="76066"/>
    <lineage>
        <taxon>Eukaryota</taxon>
        <taxon>Metazoa</taxon>
        <taxon>Chordata</taxon>
        <taxon>Craniata</taxon>
        <taxon>Vertebrata</taxon>
        <taxon>Euteleostomi</taxon>
        <taxon>Amphibia</taxon>
        <taxon>Batrachia</taxon>
        <taxon>Anura</taxon>
        <taxon>Neobatrachia</taxon>
        <taxon>Hyloidea</taxon>
        <taxon>Leptodactylidae</taxon>
        <taxon>Leiuperinae</taxon>
        <taxon>Engystomops</taxon>
    </lineage>
</organism>
<keyword evidence="2" id="KW-1185">Reference proteome</keyword>
<proteinExistence type="predicted"/>
<comment type="caution">
    <text evidence="1">The sequence shown here is derived from an EMBL/GenBank/DDBJ whole genome shotgun (WGS) entry which is preliminary data.</text>
</comment>
<accession>A0AAV6YTC3</accession>